<protein>
    <recommendedName>
        <fullName evidence="2">RNA polymerase sigma-70 region 2 domain-containing protein</fullName>
    </recommendedName>
</protein>
<name>X1R5W7_9ZZZZ</name>
<dbReference type="EMBL" id="BARV01036151">
    <property type="protein sequence ID" value="GAI50984.1"/>
    <property type="molecule type" value="Genomic_DNA"/>
</dbReference>
<feature type="non-terminal residue" evidence="1">
    <location>
        <position position="42"/>
    </location>
</feature>
<evidence type="ECO:0008006" key="2">
    <source>
        <dbReference type="Google" id="ProtNLM"/>
    </source>
</evidence>
<sequence length="42" mass="4926">MIEDKLLIWKFKCGSADALHRIYEKYKDNLLRLATALLNDTT</sequence>
<gene>
    <name evidence="1" type="ORF">S06H3_56227</name>
</gene>
<accession>X1R5W7</accession>
<dbReference type="AlphaFoldDB" id="X1R5W7"/>
<comment type="caution">
    <text evidence="1">The sequence shown here is derived from an EMBL/GenBank/DDBJ whole genome shotgun (WGS) entry which is preliminary data.</text>
</comment>
<reference evidence="1" key="1">
    <citation type="journal article" date="2014" name="Front. Microbiol.">
        <title>High frequency of phylogenetically diverse reductive dehalogenase-homologous genes in deep subseafloor sedimentary metagenomes.</title>
        <authorList>
            <person name="Kawai M."/>
            <person name="Futagami T."/>
            <person name="Toyoda A."/>
            <person name="Takaki Y."/>
            <person name="Nishi S."/>
            <person name="Hori S."/>
            <person name="Arai W."/>
            <person name="Tsubouchi T."/>
            <person name="Morono Y."/>
            <person name="Uchiyama I."/>
            <person name="Ito T."/>
            <person name="Fujiyama A."/>
            <person name="Inagaki F."/>
            <person name="Takami H."/>
        </authorList>
    </citation>
    <scope>NUCLEOTIDE SEQUENCE</scope>
    <source>
        <strain evidence="1">Expedition CK06-06</strain>
    </source>
</reference>
<evidence type="ECO:0000313" key="1">
    <source>
        <dbReference type="EMBL" id="GAI50984.1"/>
    </source>
</evidence>
<organism evidence="1">
    <name type="scientific">marine sediment metagenome</name>
    <dbReference type="NCBI Taxonomy" id="412755"/>
    <lineage>
        <taxon>unclassified sequences</taxon>
        <taxon>metagenomes</taxon>
        <taxon>ecological metagenomes</taxon>
    </lineage>
</organism>
<proteinExistence type="predicted"/>